<accession>A0A2A9NGS9</accession>
<organism evidence="2 3">
    <name type="scientific">Amanita thiersii Skay4041</name>
    <dbReference type="NCBI Taxonomy" id="703135"/>
    <lineage>
        <taxon>Eukaryota</taxon>
        <taxon>Fungi</taxon>
        <taxon>Dikarya</taxon>
        <taxon>Basidiomycota</taxon>
        <taxon>Agaricomycotina</taxon>
        <taxon>Agaricomycetes</taxon>
        <taxon>Agaricomycetidae</taxon>
        <taxon>Agaricales</taxon>
        <taxon>Pluteineae</taxon>
        <taxon>Amanitaceae</taxon>
        <taxon>Amanita</taxon>
    </lineage>
</organism>
<feature type="transmembrane region" description="Helical" evidence="1">
    <location>
        <begin position="44"/>
        <end position="63"/>
    </location>
</feature>
<gene>
    <name evidence="2" type="ORF">AMATHDRAFT_7215</name>
</gene>
<feature type="transmembrane region" description="Helical" evidence="1">
    <location>
        <begin position="7"/>
        <end position="24"/>
    </location>
</feature>
<keyword evidence="1" id="KW-0812">Transmembrane</keyword>
<dbReference type="OrthoDB" id="3227739at2759"/>
<feature type="transmembrane region" description="Helical" evidence="1">
    <location>
        <begin position="75"/>
        <end position="94"/>
    </location>
</feature>
<keyword evidence="3" id="KW-1185">Reference proteome</keyword>
<feature type="transmembrane region" description="Helical" evidence="1">
    <location>
        <begin position="114"/>
        <end position="137"/>
    </location>
</feature>
<sequence>MGFNPLRISLYVLLFIFAVIMLGLTGRRVNFTEPEFYDPIIVELLVTSILAIIWTIVMIPLLAARTRAGVVSSYLFEQIGLFILFVMFLVGAAIATHKWHGLGFCFGTNACNILTAVVAFSWITWATVFFLQIAGFAHMAGAKQGLSDHFHGEKSEMRERAAA</sequence>
<evidence type="ECO:0000313" key="2">
    <source>
        <dbReference type="EMBL" id="PFH46976.1"/>
    </source>
</evidence>
<reference evidence="2 3" key="1">
    <citation type="submission" date="2014-02" db="EMBL/GenBank/DDBJ databases">
        <title>Transposable element dynamics among asymbiotic and ectomycorrhizal Amanita fungi.</title>
        <authorList>
            <consortium name="DOE Joint Genome Institute"/>
            <person name="Hess J."/>
            <person name="Skrede I."/>
            <person name="Wolfe B."/>
            <person name="LaButti K."/>
            <person name="Ohm R.A."/>
            <person name="Grigoriev I.V."/>
            <person name="Pringle A."/>
        </authorList>
    </citation>
    <scope>NUCLEOTIDE SEQUENCE [LARGE SCALE GENOMIC DNA]</scope>
    <source>
        <strain evidence="2 3">SKay4041</strain>
    </source>
</reference>
<dbReference type="AlphaFoldDB" id="A0A2A9NGS9"/>
<evidence type="ECO:0000256" key="1">
    <source>
        <dbReference type="SAM" id="Phobius"/>
    </source>
</evidence>
<keyword evidence="1" id="KW-0472">Membrane</keyword>
<dbReference type="EMBL" id="KZ302144">
    <property type="protein sequence ID" value="PFH46976.1"/>
    <property type="molecule type" value="Genomic_DNA"/>
</dbReference>
<protein>
    <recommendedName>
        <fullName evidence="4">MARVEL domain-containing protein</fullName>
    </recommendedName>
</protein>
<dbReference type="Proteomes" id="UP000242287">
    <property type="component" value="Unassembled WGS sequence"/>
</dbReference>
<name>A0A2A9NGS9_9AGAR</name>
<evidence type="ECO:0000313" key="3">
    <source>
        <dbReference type="Proteomes" id="UP000242287"/>
    </source>
</evidence>
<proteinExistence type="predicted"/>
<keyword evidence="1" id="KW-1133">Transmembrane helix</keyword>
<dbReference type="STRING" id="703135.A0A2A9NGS9"/>
<evidence type="ECO:0008006" key="4">
    <source>
        <dbReference type="Google" id="ProtNLM"/>
    </source>
</evidence>